<dbReference type="AlphaFoldDB" id="A0A1C7MW92"/>
<evidence type="ECO:0000313" key="1">
    <source>
        <dbReference type="EMBL" id="OBZ81083.1"/>
    </source>
</evidence>
<protein>
    <submittedName>
        <fullName evidence="1">Uncharacterized protein</fullName>
    </submittedName>
</protein>
<dbReference type="EMBL" id="LUGH01001465">
    <property type="protein sequence ID" value="OBZ81083.1"/>
    <property type="molecule type" value="Genomic_DNA"/>
</dbReference>
<gene>
    <name evidence="1" type="ORF">A0J61_10868</name>
</gene>
<organism evidence="1 2">
    <name type="scientific">Choanephora cucurbitarum</name>
    <dbReference type="NCBI Taxonomy" id="101091"/>
    <lineage>
        <taxon>Eukaryota</taxon>
        <taxon>Fungi</taxon>
        <taxon>Fungi incertae sedis</taxon>
        <taxon>Mucoromycota</taxon>
        <taxon>Mucoromycotina</taxon>
        <taxon>Mucoromycetes</taxon>
        <taxon>Mucorales</taxon>
        <taxon>Mucorineae</taxon>
        <taxon>Choanephoraceae</taxon>
        <taxon>Choanephoroideae</taxon>
        <taxon>Choanephora</taxon>
    </lineage>
</organism>
<comment type="caution">
    <text evidence="1">The sequence shown here is derived from an EMBL/GenBank/DDBJ whole genome shotgun (WGS) entry which is preliminary data.</text>
</comment>
<dbReference type="Proteomes" id="UP000093000">
    <property type="component" value="Unassembled WGS sequence"/>
</dbReference>
<keyword evidence="2" id="KW-1185">Reference proteome</keyword>
<proteinExistence type="predicted"/>
<dbReference type="OrthoDB" id="2279264at2759"/>
<sequence length="393" mass="44679">MHIKGNINATEDEFEKTWCMFLKVAKESEMKAQKGRARRAWRQFVCDNIQGTKTLASNLKPSFDTMNISSKLDQFQITSHESDEFVFDEYNVSKALKEFAADSLALIKANVGGEKNFTADLNKWLAIHNIIKLSKHMDASLSKAFDASVLEALRLNFKTSKFSKPARLSSAFKVEVMDYLADFEEDRSSKILKRKLNLLALKHDGAVARVLEAMIVMLNKMTNKTVAIGEKKIEDILEAVFGQLFKVTDDHDPHKYDNALFHAPHPLEQCRPDYVVEVGSKSCYINLIGEIKPFPCRSADLFLDTYRLGVFSVALLEKHKLKCLLAFQAKGLEVTFYLCFFEKGIYFMSGVEAVTFPASFSDYCSFGVFLDALYNVAVLYEKHCEQQQPQQQQ</sequence>
<reference evidence="1 2" key="1">
    <citation type="submission" date="2016-03" db="EMBL/GenBank/DDBJ databases">
        <title>Choanephora cucurbitarum.</title>
        <authorList>
            <person name="Min B."/>
            <person name="Park H."/>
            <person name="Park J.-H."/>
            <person name="Shin H.-D."/>
            <person name="Choi I.-G."/>
        </authorList>
    </citation>
    <scope>NUCLEOTIDE SEQUENCE [LARGE SCALE GENOMIC DNA]</scope>
    <source>
        <strain evidence="1 2">KUS-F28377</strain>
    </source>
</reference>
<accession>A0A1C7MW92</accession>
<dbReference type="InParanoid" id="A0A1C7MW92"/>
<name>A0A1C7MW92_9FUNG</name>
<evidence type="ECO:0000313" key="2">
    <source>
        <dbReference type="Proteomes" id="UP000093000"/>
    </source>
</evidence>